<accession>A0A8J6EK06</accession>
<keyword evidence="2" id="KW-1185">Reference proteome</keyword>
<dbReference type="AlphaFoldDB" id="A0A8J6EK06"/>
<dbReference type="Proteomes" id="UP000770717">
    <property type="component" value="Unassembled WGS sequence"/>
</dbReference>
<organism evidence="1 2">
    <name type="scientific">Eleutherodactylus coqui</name>
    <name type="common">Puerto Rican coqui</name>
    <dbReference type="NCBI Taxonomy" id="57060"/>
    <lineage>
        <taxon>Eukaryota</taxon>
        <taxon>Metazoa</taxon>
        <taxon>Chordata</taxon>
        <taxon>Craniata</taxon>
        <taxon>Vertebrata</taxon>
        <taxon>Euteleostomi</taxon>
        <taxon>Amphibia</taxon>
        <taxon>Batrachia</taxon>
        <taxon>Anura</taxon>
        <taxon>Neobatrachia</taxon>
        <taxon>Hyloidea</taxon>
        <taxon>Eleutherodactylidae</taxon>
        <taxon>Eleutherodactylinae</taxon>
        <taxon>Eleutherodactylus</taxon>
        <taxon>Eleutherodactylus</taxon>
    </lineage>
</organism>
<reference evidence="1" key="1">
    <citation type="thesis" date="2020" institute="ProQuest LLC" country="789 East Eisenhower Parkway, Ann Arbor, MI, USA">
        <title>Comparative Genomics and Chromosome Evolution.</title>
        <authorList>
            <person name="Mudd A.B."/>
        </authorList>
    </citation>
    <scope>NUCLEOTIDE SEQUENCE</scope>
    <source>
        <strain evidence="1">HN-11 Male</strain>
        <tissue evidence="1">Kidney and liver</tissue>
    </source>
</reference>
<evidence type="ECO:0000313" key="2">
    <source>
        <dbReference type="Proteomes" id="UP000770717"/>
    </source>
</evidence>
<comment type="caution">
    <text evidence="1">The sequence shown here is derived from an EMBL/GenBank/DDBJ whole genome shotgun (WGS) entry which is preliminary data.</text>
</comment>
<proteinExistence type="predicted"/>
<sequence>MYLRGRRQKLSEYPITLGSYQQFSYHPASYFILCLSPYDNTYCHCSENSWHRHTTAHTDQSPSNCHSRSSCKNINQKIWLAAMRSSVPMIPLKLLEIQPRHTLCLKCLNHIYMQHVTFFV</sequence>
<gene>
    <name evidence="1" type="ORF">GDO78_017996</name>
</gene>
<protein>
    <submittedName>
        <fullName evidence="1">Uncharacterized protein</fullName>
    </submittedName>
</protein>
<evidence type="ECO:0000313" key="1">
    <source>
        <dbReference type="EMBL" id="KAG9470386.1"/>
    </source>
</evidence>
<dbReference type="EMBL" id="WNTK01000297">
    <property type="protein sequence ID" value="KAG9470386.1"/>
    <property type="molecule type" value="Genomic_DNA"/>
</dbReference>
<name>A0A8J6EK06_ELECQ</name>